<organism evidence="2 3">
    <name type="scientific">Nitratidesulfovibrio liaohensis</name>
    <dbReference type="NCBI Taxonomy" id="2604158"/>
    <lineage>
        <taxon>Bacteria</taxon>
        <taxon>Pseudomonadati</taxon>
        <taxon>Thermodesulfobacteriota</taxon>
        <taxon>Desulfovibrionia</taxon>
        <taxon>Desulfovibrionales</taxon>
        <taxon>Desulfovibrionaceae</taxon>
        <taxon>Nitratidesulfovibrio</taxon>
    </lineage>
</organism>
<dbReference type="EMBL" id="CP133659">
    <property type="protein sequence ID" value="WMW65745.1"/>
    <property type="molecule type" value="Genomic_DNA"/>
</dbReference>
<dbReference type="PROSITE" id="PS51257">
    <property type="entry name" value="PROKAR_LIPOPROTEIN"/>
    <property type="match status" value="1"/>
</dbReference>
<dbReference type="Proteomes" id="UP001180616">
    <property type="component" value="Chromosome"/>
</dbReference>
<gene>
    <name evidence="2" type="ORF">KPS_000254</name>
</gene>
<proteinExistence type="predicted"/>
<evidence type="ECO:0000313" key="2">
    <source>
        <dbReference type="EMBL" id="WMW65745.1"/>
    </source>
</evidence>
<dbReference type="RefSeq" id="WP_309541700.1">
    <property type="nucleotide sequence ID" value="NZ_CP133659.1"/>
</dbReference>
<sequence length="177" mass="20404">MRWFAVLAFLVMSLACSIQTYAGGWYKTEWGMTEDDVAKSLGIYPSPYSGDPNKKSGFNYRINNYPIANKKCYVFFAIHENGLSGVGITAEDISLDDAVDFREMLVNKYGYPKEKDREINAGSNITNKITTWTTDDTNITFIHQFNGSELYSQYRKIIIQYRPKIKKENPENNEDRF</sequence>
<keyword evidence="3" id="KW-1185">Reference proteome</keyword>
<name>A0ABY9R565_9BACT</name>
<evidence type="ECO:0008006" key="4">
    <source>
        <dbReference type="Google" id="ProtNLM"/>
    </source>
</evidence>
<evidence type="ECO:0000256" key="1">
    <source>
        <dbReference type="SAM" id="SignalP"/>
    </source>
</evidence>
<protein>
    <recommendedName>
        <fullName evidence="4">Lipoprotein</fullName>
    </recommendedName>
</protein>
<accession>A0ABY9R565</accession>
<keyword evidence="1" id="KW-0732">Signal</keyword>
<feature type="signal peptide" evidence="1">
    <location>
        <begin position="1"/>
        <end position="22"/>
    </location>
</feature>
<evidence type="ECO:0000313" key="3">
    <source>
        <dbReference type="Proteomes" id="UP001180616"/>
    </source>
</evidence>
<feature type="chain" id="PRO_5047549609" description="Lipoprotein" evidence="1">
    <location>
        <begin position="23"/>
        <end position="177"/>
    </location>
</feature>
<reference evidence="2" key="1">
    <citation type="submission" date="2023-09" db="EMBL/GenBank/DDBJ databases">
        <authorList>
            <consortium name="CW5 consortium"/>
            <person name="Lu C.-W."/>
        </authorList>
    </citation>
    <scope>NUCLEOTIDE SEQUENCE</scope>
    <source>
        <strain evidence="2">KPS</strain>
    </source>
</reference>